<dbReference type="OrthoDB" id="122286at2"/>
<evidence type="ECO:0000313" key="2">
    <source>
        <dbReference type="EMBL" id="PXA69155.1"/>
    </source>
</evidence>
<dbReference type="EMBL" id="QHLZ01000001">
    <property type="protein sequence ID" value="PXA69155.1"/>
    <property type="molecule type" value="Genomic_DNA"/>
</dbReference>
<dbReference type="InterPro" id="IPR036390">
    <property type="entry name" value="WH_DNA-bd_sf"/>
</dbReference>
<dbReference type="InterPro" id="IPR036388">
    <property type="entry name" value="WH-like_DNA-bd_sf"/>
</dbReference>
<sequence>MWLHDSTSQGTVHCMVLNDTVSTNLRKGVLEYCVLALIGRGEMYGLDIANGLQRRGLLTSEGTLYPLLARLRRNGLVETSWRESAQGAPRRYYTLTATGQESLTAFASIWETFSTAVSDTLDSSTGGTP</sequence>
<dbReference type="InterPro" id="IPR052509">
    <property type="entry name" value="Metal_resp_DNA-bind_regulator"/>
</dbReference>
<protein>
    <submittedName>
        <fullName evidence="2">PadR family transcriptional regulator</fullName>
    </submittedName>
</protein>
<dbReference type="SUPFAM" id="SSF46785">
    <property type="entry name" value="Winged helix' DNA-binding domain"/>
    <property type="match status" value="1"/>
</dbReference>
<evidence type="ECO:0000259" key="1">
    <source>
        <dbReference type="Pfam" id="PF03551"/>
    </source>
</evidence>
<evidence type="ECO:0000313" key="3">
    <source>
        <dbReference type="Proteomes" id="UP000246303"/>
    </source>
</evidence>
<gene>
    <name evidence="2" type="ORF">CVS29_00845</name>
</gene>
<proteinExistence type="predicted"/>
<dbReference type="Gene3D" id="1.10.10.10">
    <property type="entry name" value="Winged helix-like DNA-binding domain superfamily/Winged helix DNA-binding domain"/>
    <property type="match status" value="1"/>
</dbReference>
<dbReference type="InterPro" id="IPR005149">
    <property type="entry name" value="Tscrpt_reg_PadR_N"/>
</dbReference>
<dbReference type="Proteomes" id="UP000246303">
    <property type="component" value="Unassembled WGS sequence"/>
</dbReference>
<dbReference type="Pfam" id="PF03551">
    <property type="entry name" value="PadR"/>
    <property type="match status" value="1"/>
</dbReference>
<organism evidence="2 3">
    <name type="scientific">Arthrobacter psychrochitiniphilus</name>
    <dbReference type="NCBI Taxonomy" id="291045"/>
    <lineage>
        <taxon>Bacteria</taxon>
        <taxon>Bacillati</taxon>
        <taxon>Actinomycetota</taxon>
        <taxon>Actinomycetes</taxon>
        <taxon>Micrococcales</taxon>
        <taxon>Micrococcaceae</taxon>
        <taxon>Arthrobacter</taxon>
    </lineage>
</organism>
<accession>A0A2V3DWB3</accession>
<dbReference type="PANTHER" id="PTHR33169:SF14">
    <property type="entry name" value="TRANSCRIPTIONAL REGULATOR RV3488"/>
    <property type="match status" value="1"/>
</dbReference>
<dbReference type="AlphaFoldDB" id="A0A2V3DWB3"/>
<dbReference type="PANTHER" id="PTHR33169">
    <property type="entry name" value="PADR-FAMILY TRANSCRIPTIONAL REGULATOR"/>
    <property type="match status" value="1"/>
</dbReference>
<name>A0A2V3DWB3_9MICC</name>
<comment type="caution">
    <text evidence="2">The sequence shown here is derived from an EMBL/GenBank/DDBJ whole genome shotgun (WGS) entry which is preliminary data.</text>
</comment>
<feature type="domain" description="Transcription regulator PadR N-terminal" evidence="1">
    <location>
        <begin position="34"/>
        <end position="104"/>
    </location>
</feature>
<reference evidence="2 3" key="1">
    <citation type="submission" date="2018-05" db="EMBL/GenBank/DDBJ databases">
        <title>Genetic diversity of glacier-inhabiting Cryobacterium bacteria in China and description of Cryobacterium mengkeensis sp. nov. and Arthrobacter glacialis sp. nov.</title>
        <authorList>
            <person name="Liu Q."/>
            <person name="Xin Y.-H."/>
        </authorList>
    </citation>
    <scope>NUCLEOTIDE SEQUENCE [LARGE SCALE GENOMIC DNA]</scope>
    <source>
        <strain evidence="2 3">GP3</strain>
    </source>
</reference>
<keyword evidence="3" id="KW-1185">Reference proteome</keyword>